<reference evidence="2" key="1">
    <citation type="submission" date="2018-02" db="EMBL/GenBank/DDBJ databases">
        <authorList>
            <person name="Silar P."/>
        </authorList>
    </citation>
    <scope>NUCLEOTIDE SEQUENCE [LARGE SCALE GENOMIC DNA]</scope>
    <source>
        <strain evidence="2">T</strain>
    </source>
</reference>
<dbReference type="EMBL" id="LR026968">
    <property type="protein sequence ID" value="VBB80682.1"/>
    <property type="molecule type" value="Genomic_DNA"/>
</dbReference>
<evidence type="ECO:0000259" key="1">
    <source>
        <dbReference type="Pfam" id="PF10551"/>
    </source>
</evidence>
<dbReference type="PANTHER" id="PTHR31669">
    <property type="entry name" value="PROTEIN FAR1-RELATED SEQUENCE 10-RELATED"/>
    <property type="match status" value="1"/>
</dbReference>
<gene>
    <name evidence="2" type="ORF">PODCO_502086</name>
</gene>
<proteinExistence type="predicted"/>
<dbReference type="Pfam" id="PF10551">
    <property type="entry name" value="MULE"/>
    <property type="match status" value="1"/>
</dbReference>
<dbReference type="InterPro" id="IPR031052">
    <property type="entry name" value="FHY3/FAR1"/>
</dbReference>
<sequence>MVGPCLQPRPRFSSTLVWVLLSGCPPTSPTRTNICRHRQSIPCPPPPAYVATENDNWQVIEVNAAKHLLQSYALASGFTACQDTRSTNRIYFRCAKRGVYNERGLGIRQPTTTKTNCSFKAVVALGTVNGPVQVQILHPDHNHASSKTPSPYPSVRRLGPAQEHLIWSLHNSHIRNQQIVLSLREHFPGGRGQVGPFEHIRVVDIKNIIAKIKESLSDGLAATQLIRQLTDLDYWYHMKTDVLGRLEYVCFTYKWSIEMWKKYWRILTADCTHDMKLLQVVGRTAVKSHFPIFYALGADESNDFMGWAMGLLRNLADENDIRPPHVYITDYSDTERHGLLRACPESDRQLCTFHIKKALLRHLKEYWVGDRCAETALQVATPKVHTVWPLDSMDTWEPEAGHHTRYKPGAFKYSMWDCYALFEAIMHTPCVIENWNLEERWL</sequence>
<keyword evidence="3" id="KW-1185">Reference proteome</keyword>
<accession>A0ABY6SBI8</accession>
<feature type="domain" description="MULE transposase" evidence="1">
    <location>
        <begin position="272"/>
        <end position="357"/>
    </location>
</feature>
<organism evidence="2 3">
    <name type="scientific">Podospora comata</name>
    <dbReference type="NCBI Taxonomy" id="48703"/>
    <lineage>
        <taxon>Eukaryota</taxon>
        <taxon>Fungi</taxon>
        <taxon>Dikarya</taxon>
        <taxon>Ascomycota</taxon>
        <taxon>Pezizomycotina</taxon>
        <taxon>Sordariomycetes</taxon>
        <taxon>Sordariomycetidae</taxon>
        <taxon>Sordariales</taxon>
        <taxon>Podosporaceae</taxon>
        <taxon>Podospora</taxon>
    </lineage>
</organism>
<dbReference type="Proteomes" id="UP000280685">
    <property type="component" value="Chromosome 5"/>
</dbReference>
<dbReference type="InterPro" id="IPR018289">
    <property type="entry name" value="MULE_transposase_dom"/>
</dbReference>
<protein>
    <submittedName>
        <fullName evidence="2">PKS-NRPS hybrid synthetase</fullName>
    </submittedName>
</protein>
<dbReference type="PANTHER" id="PTHR31669:SF251">
    <property type="entry name" value="PROTEIN FAR1-RELATED SEQUENCE"/>
    <property type="match status" value="1"/>
</dbReference>
<evidence type="ECO:0000313" key="2">
    <source>
        <dbReference type="EMBL" id="VBB80682.1"/>
    </source>
</evidence>
<evidence type="ECO:0000313" key="3">
    <source>
        <dbReference type="Proteomes" id="UP000280685"/>
    </source>
</evidence>
<name>A0ABY6SBI8_PODCO</name>